<feature type="domain" description="DUF4180" evidence="1">
    <location>
        <begin position="4"/>
        <end position="109"/>
    </location>
</feature>
<accession>A0A4R4NK10</accession>
<reference evidence="2 3" key="1">
    <citation type="submission" date="2019-02" db="EMBL/GenBank/DDBJ databases">
        <title>Draft genome sequences of novel Actinobacteria.</title>
        <authorList>
            <person name="Sahin N."/>
            <person name="Ay H."/>
            <person name="Saygin H."/>
        </authorList>
    </citation>
    <scope>NUCLEOTIDE SEQUENCE [LARGE SCALE GENOMIC DNA]</scope>
    <source>
        <strain evidence="2 3">KC201</strain>
    </source>
</reference>
<dbReference type="EMBL" id="SMJZ01000021">
    <property type="protein sequence ID" value="TDC09014.1"/>
    <property type="molecule type" value="Genomic_DNA"/>
</dbReference>
<protein>
    <submittedName>
        <fullName evidence="2">DUF4180 domain-containing protein</fullName>
    </submittedName>
</protein>
<dbReference type="RefSeq" id="WP_132331503.1">
    <property type="nucleotide sequence ID" value="NZ_SMJZ01000021.1"/>
</dbReference>
<gene>
    <name evidence="2" type="ORF">E1267_08450</name>
</gene>
<proteinExistence type="predicted"/>
<keyword evidence="3" id="KW-1185">Reference proteome</keyword>
<dbReference type="Pfam" id="PF13788">
    <property type="entry name" value="DUF4180"/>
    <property type="match status" value="1"/>
</dbReference>
<dbReference type="AlphaFoldDB" id="A0A4R4NK10"/>
<name>A0A4R4NK10_9ACTN</name>
<dbReference type="OrthoDB" id="8595425at2"/>
<dbReference type="Proteomes" id="UP000295157">
    <property type="component" value="Unassembled WGS sequence"/>
</dbReference>
<evidence type="ECO:0000313" key="2">
    <source>
        <dbReference type="EMBL" id="TDC09014.1"/>
    </source>
</evidence>
<dbReference type="InterPro" id="IPR025438">
    <property type="entry name" value="DUF4180"/>
</dbReference>
<organism evidence="2 3">
    <name type="scientific">Nonomuraea longispora</name>
    <dbReference type="NCBI Taxonomy" id="1848320"/>
    <lineage>
        <taxon>Bacteria</taxon>
        <taxon>Bacillati</taxon>
        <taxon>Actinomycetota</taxon>
        <taxon>Actinomycetes</taxon>
        <taxon>Streptosporangiales</taxon>
        <taxon>Streptosporangiaceae</taxon>
        <taxon>Nonomuraea</taxon>
    </lineage>
</organism>
<evidence type="ECO:0000313" key="3">
    <source>
        <dbReference type="Proteomes" id="UP000295157"/>
    </source>
</evidence>
<evidence type="ECO:0000259" key="1">
    <source>
        <dbReference type="Pfam" id="PF13788"/>
    </source>
</evidence>
<comment type="caution">
    <text evidence="2">The sequence shown here is derived from an EMBL/GenBank/DDBJ whole genome shotgun (WGS) entry which is preliminary data.</text>
</comment>
<sequence length="120" mass="13517">MPDLYVCDPDGEPLREARDAIDLIGEAWGRRATWVAVPVERLHDDFFVLRSGVAGEFAQKFVNYRIGLAVVGDISRHVTPGSALEAWVTESNRGEHLWFVRDLDELSERRSGRDDPAAPR</sequence>